<organism evidence="3 4">
    <name type="scientific">Candidatus Sungbacteria bacterium RIFCSPLOWO2_12_FULL_41_11</name>
    <dbReference type="NCBI Taxonomy" id="1802286"/>
    <lineage>
        <taxon>Bacteria</taxon>
        <taxon>Candidatus Sungiibacteriota</taxon>
    </lineage>
</organism>
<dbReference type="InterPro" id="IPR011964">
    <property type="entry name" value="YVTN_b-propeller_repeat"/>
</dbReference>
<comment type="caution">
    <text evidence="3">The sequence shown here is derived from an EMBL/GenBank/DDBJ whole genome shotgun (WGS) entry which is preliminary data.</text>
</comment>
<reference evidence="3 4" key="1">
    <citation type="journal article" date="2016" name="Nat. Commun.">
        <title>Thousands of microbial genomes shed light on interconnected biogeochemical processes in an aquifer system.</title>
        <authorList>
            <person name="Anantharaman K."/>
            <person name="Brown C.T."/>
            <person name="Hug L.A."/>
            <person name="Sharon I."/>
            <person name="Castelle C.J."/>
            <person name="Probst A.J."/>
            <person name="Thomas B.C."/>
            <person name="Singh A."/>
            <person name="Wilkins M.J."/>
            <person name="Karaoz U."/>
            <person name="Brodie E.L."/>
            <person name="Williams K.H."/>
            <person name="Hubbard S.S."/>
            <person name="Banfield J.F."/>
        </authorList>
    </citation>
    <scope>NUCLEOTIDE SEQUENCE [LARGE SCALE GENOMIC DNA]</scope>
</reference>
<dbReference type="AlphaFoldDB" id="A0A1G2LT34"/>
<name>A0A1G2LT34_9BACT</name>
<dbReference type="InterPro" id="IPR051200">
    <property type="entry name" value="Host-pathogen_enzymatic-act"/>
</dbReference>
<feature type="domain" description="YNCE-like beta-propeller" evidence="2">
    <location>
        <begin position="142"/>
        <end position="369"/>
    </location>
</feature>
<dbReference type="EMBL" id="MHQY01000014">
    <property type="protein sequence ID" value="OHA14012.1"/>
    <property type="molecule type" value="Genomic_DNA"/>
</dbReference>
<dbReference type="Pfam" id="PF21783">
    <property type="entry name" value="YNCE"/>
    <property type="match status" value="1"/>
</dbReference>
<dbReference type="PANTHER" id="PTHR47197:SF3">
    <property type="entry name" value="DIHYDRO-HEME D1 DEHYDROGENASE"/>
    <property type="match status" value="1"/>
</dbReference>
<dbReference type="Proteomes" id="UP000177171">
    <property type="component" value="Unassembled WGS sequence"/>
</dbReference>
<protein>
    <recommendedName>
        <fullName evidence="2">YNCE-like beta-propeller domain-containing protein</fullName>
    </recommendedName>
</protein>
<dbReference type="InterPro" id="IPR048433">
    <property type="entry name" value="YNCE-like_beta-prop"/>
</dbReference>
<proteinExistence type="predicted"/>
<evidence type="ECO:0000313" key="3">
    <source>
        <dbReference type="EMBL" id="OHA14012.1"/>
    </source>
</evidence>
<gene>
    <name evidence="3" type="ORF">A3G49_06120</name>
</gene>
<accession>A0A1G2LT34</accession>
<dbReference type="PANTHER" id="PTHR47197">
    <property type="entry name" value="PROTEIN NIRF"/>
    <property type="match status" value="1"/>
</dbReference>
<evidence type="ECO:0000313" key="4">
    <source>
        <dbReference type="Proteomes" id="UP000177171"/>
    </source>
</evidence>
<dbReference type="SUPFAM" id="SSF50974">
    <property type="entry name" value="Nitrous oxide reductase, N-terminal domain"/>
    <property type="match status" value="1"/>
</dbReference>
<dbReference type="NCBIfam" id="TIGR02276">
    <property type="entry name" value="beta_rpt_yvtn"/>
    <property type="match status" value="1"/>
</dbReference>
<keyword evidence="1" id="KW-0732">Signal</keyword>
<sequence>MNKNLIFFLIVIGIFAAGLGYRYLSVSGVAQKIYVAVEGDGKIAVIDQNTRKVIRNIDLSTDHEGGKLFFAPHNVQVSPDQKSVWVTANVGDHQDHAAFFVEQVLAHGEEEEETIGEPDEVIVINPENDRIVKRIQIKAGIHLAHVVLTPDSKLAYATAQEESVIYKIDALTYEIVKRIEAAEKSEPHGIRISSDGLFLYAAMLAGKSLGIVDLKTDTFSEIPLGGQAVQTGVTPDGKFVVVSLYDTKQLAVYSVETKSLSFVKLPESSMGPIQMYPTPDSKFIYLADQGYYFEQPSSQWVYKIELASGRVVKEVKAGSAPHGVVVSNDGNFVYVTNLLSDDVSVIDTAKDEEVGRIKVGKFPNGISTWTKNK</sequence>
<evidence type="ECO:0000256" key="1">
    <source>
        <dbReference type="ARBA" id="ARBA00022729"/>
    </source>
</evidence>
<dbReference type="InterPro" id="IPR015943">
    <property type="entry name" value="WD40/YVTN_repeat-like_dom_sf"/>
</dbReference>
<evidence type="ECO:0000259" key="2">
    <source>
        <dbReference type="Pfam" id="PF21783"/>
    </source>
</evidence>
<dbReference type="Gene3D" id="2.130.10.10">
    <property type="entry name" value="YVTN repeat-like/Quinoprotein amine dehydrogenase"/>
    <property type="match status" value="2"/>
</dbReference>
<dbReference type="InterPro" id="IPR011045">
    <property type="entry name" value="N2O_reductase_N"/>
</dbReference>